<dbReference type="OrthoDB" id="3197423at2"/>
<protein>
    <recommendedName>
        <fullName evidence="1">HTH luxR-type domain-containing protein</fullName>
    </recommendedName>
</protein>
<name>A0A3N1CQ76_9ACTN</name>
<evidence type="ECO:0000259" key="1">
    <source>
        <dbReference type="SMART" id="SM00421"/>
    </source>
</evidence>
<dbReference type="RefSeq" id="WP_148085871.1">
    <property type="nucleotide sequence ID" value="NZ_RJKE01000001.1"/>
</dbReference>
<dbReference type="SUPFAM" id="SSF52540">
    <property type="entry name" value="P-loop containing nucleoside triphosphate hydrolases"/>
    <property type="match status" value="1"/>
</dbReference>
<dbReference type="SMART" id="SM00421">
    <property type="entry name" value="HTH_LUXR"/>
    <property type="match status" value="1"/>
</dbReference>
<dbReference type="Pfam" id="PF13191">
    <property type="entry name" value="AAA_16"/>
    <property type="match status" value="1"/>
</dbReference>
<dbReference type="AlphaFoldDB" id="A0A3N1CQ76"/>
<dbReference type="GO" id="GO:0006355">
    <property type="term" value="P:regulation of DNA-templated transcription"/>
    <property type="evidence" value="ECO:0007669"/>
    <property type="project" value="InterPro"/>
</dbReference>
<dbReference type="InterPro" id="IPR016032">
    <property type="entry name" value="Sig_transdc_resp-reg_C-effctor"/>
</dbReference>
<dbReference type="InterPro" id="IPR000792">
    <property type="entry name" value="Tscrpt_reg_LuxR_C"/>
</dbReference>
<dbReference type="GO" id="GO:0003677">
    <property type="term" value="F:DNA binding"/>
    <property type="evidence" value="ECO:0007669"/>
    <property type="project" value="InterPro"/>
</dbReference>
<comment type="caution">
    <text evidence="2">The sequence shown here is derived from an EMBL/GenBank/DDBJ whole genome shotgun (WGS) entry which is preliminary data.</text>
</comment>
<accession>A0A3N1CQ76</accession>
<sequence>MTRWGIFAPDVGTAWPFRGRDADMAAVRTAVLDPSLVGAFVIGPGGVGKSRLIHEFAATVDTPVLEARAGQAPAVRFGAFAHLLPIRTPVKDVAAGVEALLARAGEGAFTVVVDDVHELDADSGLLLAELAGSGRMRLVTAGEEVPEPLAGLALGRVELGPLADLAVLEEVDEPTAEYLAEATGGDLRLLHELLRAGRSTGVLDGGQWKEVPARAGDGPASLEEAIARASLLAALGSAEEAERMLADAPRRPEDKARTVLACARAAVLAYGLGRAEDADRVLSVALETVGMPAARQRLLAQRAAFAVHRAANREAFDLADDAAELSDADPAIRTRIDTVEAVTAALTGQATAALEKVRAGLRHVEHWHEQAPESGPLLEFARAWVWISVGDLDAAAEHGTPSDDPVARAATRARVLRARGQVHAALREGWDGARMLERGRSLFAGPCLGELAHSAALAGDLATARHALAEADRRALPTLRALWFPVALARPWLLVAQGATGAAVHGLLDAAAAAEALELRPYALTALHDVVRLGAAGVVADRLAYLAEDAEGDLAALCARHAEASAAGDWSGLIGVSFEFEELGMALHAAEAAAQAAEVHWDKQQAAAAGTRAWVLAQRSDQVRTPALRTAAVPDLSRIQYEMAELVAAGRTEPEIAEQMAMPAKTVAEQIAEICTRLGVSGPERLAVLLAPPV</sequence>
<proteinExistence type="predicted"/>
<organism evidence="2 3">
    <name type="scientific">Actinocorallia herbida</name>
    <dbReference type="NCBI Taxonomy" id="58109"/>
    <lineage>
        <taxon>Bacteria</taxon>
        <taxon>Bacillati</taxon>
        <taxon>Actinomycetota</taxon>
        <taxon>Actinomycetes</taxon>
        <taxon>Streptosporangiales</taxon>
        <taxon>Thermomonosporaceae</taxon>
        <taxon>Actinocorallia</taxon>
    </lineage>
</organism>
<dbReference type="InterPro" id="IPR027417">
    <property type="entry name" value="P-loop_NTPase"/>
</dbReference>
<gene>
    <name evidence="2" type="ORF">EDD29_0813</name>
</gene>
<dbReference type="InterPro" id="IPR036388">
    <property type="entry name" value="WH-like_DNA-bd_sf"/>
</dbReference>
<evidence type="ECO:0000313" key="2">
    <source>
        <dbReference type="EMBL" id="ROO83314.1"/>
    </source>
</evidence>
<dbReference type="EMBL" id="RJKE01000001">
    <property type="protein sequence ID" value="ROO83314.1"/>
    <property type="molecule type" value="Genomic_DNA"/>
</dbReference>
<dbReference type="Gene3D" id="1.10.10.10">
    <property type="entry name" value="Winged helix-like DNA-binding domain superfamily/Winged helix DNA-binding domain"/>
    <property type="match status" value="1"/>
</dbReference>
<dbReference type="Proteomes" id="UP000272400">
    <property type="component" value="Unassembled WGS sequence"/>
</dbReference>
<feature type="domain" description="HTH luxR-type" evidence="1">
    <location>
        <begin position="633"/>
        <end position="690"/>
    </location>
</feature>
<evidence type="ECO:0000313" key="3">
    <source>
        <dbReference type="Proteomes" id="UP000272400"/>
    </source>
</evidence>
<dbReference type="InterPro" id="IPR041664">
    <property type="entry name" value="AAA_16"/>
</dbReference>
<reference evidence="2 3" key="1">
    <citation type="submission" date="2018-11" db="EMBL/GenBank/DDBJ databases">
        <title>Sequencing the genomes of 1000 actinobacteria strains.</title>
        <authorList>
            <person name="Klenk H.-P."/>
        </authorList>
    </citation>
    <scope>NUCLEOTIDE SEQUENCE [LARGE SCALE GENOMIC DNA]</scope>
    <source>
        <strain evidence="2 3">DSM 44254</strain>
    </source>
</reference>
<dbReference type="SUPFAM" id="SSF46894">
    <property type="entry name" value="C-terminal effector domain of the bipartite response regulators"/>
    <property type="match status" value="1"/>
</dbReference>
<keyword evidence="3" id="KW-1185">Reference proteome</keyword>